<accession>A0ABR9VKT3</accession>
<keyword evidence="4 5" id="KW-0067">ATP-binding</keyword>
<name>A0ABR9VKT3_9CYAN</name>
<feature type="domain" description="Protein kinase" evidence="6">
    <location>
        <begin position="20"/>
        <end position="299"/>
    </location>
</feature>
<keyword evidence="2 5" id="KW-0547">Nucleotide-binding</keyword>
<keyword evidence="3 7" id="KW-0418">Kinase</keyword>
<evidence type="ECO:0000256" key="3">
    <source>
        <dbReference type="ARBA" id="ARBA00022777"/>
    </source>
</evidence>
<protein>
    <submittedName>
        <fullName evidence="7">Serine/threonine protein kinase</fullName>
    </submittedName>
</protein>
<dbReference type="InterPro" id="IPR008271">
    <property type="entry name" value="Ser/Thr_kinase_AS"/>
</dbReference>
<evidence type="ECO:0000313" key="8">
    <source>
        <dbReference type="Proteomes" id="UP000606776"/>
    </source>
</evidence>
<keyword evidence="8" id="KW-1185">Reference proteome</keyword>
<evidence type="ECO:0000256" key="1">
    <source>
        <dbReference type="ARBA" id="ARBA00022679"/>
    </source>
</evidence>
<keyword evidence="7" id="KW-0723">Serine/threonine-protein kinase</keyword>
<gene>
    <name evidence="7" type="ORF">IQ227_24655</name>
</gene>
<keyword evidence="1" id="KW-0808">Transferase</keyword>
<dbReference type="EMBL" id="JADEWB010000268">
    <property type="protein sequence ID" value="MBE9239118.1"/>
    <property type="molecule type" value="Genomic_DNA"/>
</dbReference>
<organism evidence="7 8">
    <name type="scientific">Sphaerospermopsis aphanizomenoides LEGE 00250</name>
    <dbReference type="NCBI Taxonomy" id="2777972"/>
    <lineage>
        <taxon>Bacteria</taxon>
        <taxon>Bacillati</taxon>
        <taxon>Cyanobacteriota</taxon>
        <taxon>Cyanophyceae</taxon>
        <taxon>Nostocales</taxon>
        <taxon>Aphanizomenonaceae</taxon>
        <taxon>Sphaerospermopsis</taxon>
        <taxon>Sphaerospermopsis aphanizomenoides</taxon>
    </lineage>
</organism>
<dbReference type="PANTHER" id="PTHR43289:SF34">
    <property type="entry name" value="SERINE_THREONINE-PROTEIN KINASE YBDM-RELATED"/>
    <property type="match status" value="1"/>
</dbReference>
<dbReference type="InterPro" id="IPR000719">
    <property type="entry name" value="Prot_kinase_dom"/>
</dbReference>
<proteinExistence type="predicted"/>
<dbReference type="PANTHER" id="PTHR43289">
    <property type="entry name" value="MITOGEN-ACTIVATED PROTEIN KINASE KINASE KINASE 20-RELATED"/>
    <property type="match status" value="1"/>
</dbReference>
<comment type="caution">
    <text evidence="7">The sequence shown here is derived from an EMBL/GenBank/DDBJ whole genome shotgun (WGS) entry which is preliminary data.</text>
</comment>
<feature type="binding site" evidence="5">
    <location>
        <position position="50"/>
    </location>
    <ligand>
        <name>ATP</name>
        <dbReference type="ChEBI" id="CHEBI:30616"/>
    </ligand>
</feature>
<dbReference type="PROSITE" id="PS50011">
    <property type="entry name" value="PROTEIN_KINASE_DOM"/>
    <property type="match status" value="1"/>
</dbReference>
<sequence length="531" mass="61905">MNESKTSSDIYIGQLINHRYLIRDLLGVGGMGRVYLAEDVTKECMLVAIKMLSINIANKNLAERFGREIFIGAQLGRKSQHITRVFTYGITNEKVPFYVMEYLRGRTIKQILKNESLDLSKFFVICEQICLGLHCAHQGVSLNGKVYPIIHRDIKPENIFINNYGKKTEIVKILDFGIAKFFTESSGMTMTESFIGSLPYSSPEHMQGQRIVDIRSDIYSLGLIMFEMLTRRHPFYTTSHSFSTWCRLHCVQAPPKFEEVNPHVHVPQELQQLVMRCLAKDVKDRPNNVQEILDDLEKIKTLVEQKSFSHNEPSRESNHSDHNVQLVPLTSFSEQECWQKKWPKNKPVGLICFPHLLHTIRGNIPTFWAMLPQAEIMKFQEKTHNTQFISKIEDYPMILWVTILHDESDLIRWLSYYLDIQDNREEKILRTLAGIGYYHLLFFACEYPHKCSHVMTFMLTAKQRQHLSDAINLSFNKKNKNRISPTQAKSLLKIEYEKLKVEVKNKINTKTKKSQFFLSAWMAKIFDLFKL</sequence>
<evidence type="ECO:0000256" key="4">
    <source>
        <dbReference type="ARBA" id="ARBA00022840"/>
    </source>
</evidence>
<dbReference type="RefSeq" id="WP_193944324.1">
    <property type="nucleotide sequence ID" value="NZ_JADEWB010000268.1"/>
</dbReference>
<dbReference type="Gene3D" id="1.10.510.10">
    <property type="entry name" value="Transferase(Phosphotransferase) domain 1"/>
    <property type="match status" value="1"/>
</dbReference>
<dbReference type="Gene3D" id="3.30.200.20">
    <property type="entry name" value="Phosphorylase Kinase, domain 1"/>
    <property type="match status" value="1"/>
</dbReference>
<dbReference type="SMART" id="SM00220">
    <property type="entry name" value="S_TKc"/>
    <property type="match status" value="1"/>
</dbReference>
<evidence type="ECO:0000256" key="5">
    <source>
        <dbReference type="PROSITE-ProRule" id="PRU10141"/>
    </source>
</evidence>
<dbReference type="GO" id="GO:0004674">
    <property type="term" value="F:protein serine/threonine kinase activity"/>
    <property type="evidence" value="ECO:0007669"/>
    <property type="project" value="UniProtKB-KW"/>
</dbReference>
<evidence type="ECO:0000259" key="6">
    <source>
        <dbReference type="PROSITE" id="PS50011"/>
    </source>
</evidence>
<dbReference type="CDD" id="cd14014">
    <property type="entry name" value="STKc_PknB_like"/>
    <property type="match status" value="1"/>
</dbReference>
<reference evidence="7 8" key="1">
    <citation type="submission" date="2020-10" db="EMBL/GenBank/DDBJ databases">
        <authorList>
            <person name="Castelo-Branco R."/>
            <person name="Eusebio N."/>
            <person name="Adriana R."/>
            <person name="Vieira A."/>
            <person name="Brugerolle De Fraissinette N."/>
            <person name="Rezende De Castro R."/>
            <person name="Schneider M.P."/>
            <person name="Vasconcelos V."/>
            <person name="Leao P.N."/>
        </authorList>
    </citation>
    <scope>NUCLEOTIDE SEQUENCE [LARGE SCALE GENOMIC DNA]</scope>
    <source>
        <strain evidence="7 8">LEGE 00250</strain>
    </source>
</reference>
<evidence type="ECO:0000313" key="7">
    <source>
        <dbReference type="EMBL" id="MBE9239118.1"/>
    </source>
</evidence>
<dbReference type="Pfam" id="PF00069">
    <property type="entry name" value="Pkinase"/>
    <property type="match status" value="1"/>
</dbReference>
<dbReference type="PROSITE" id="PS00107">
    <property type="entry name" value="PROTEIN_KINASE_ATP"/>
    <property type="match status" value="1"/>
</dbReference>
<dbReference type="Proteomes" id="UP000606776">
    <property type="component" value="Unassembled WGS sequence"/>
</dbReference>
<dbReference type="PROSITE" id="PS00108">
    <property type="entry name" value="PROTEIN_KINASE_ST"/>
    <property type="match status" value="1"/>
</dbReference>
<dbReference type="SUPFAM" id="SSF56112">
    <property type="entry name" value="Protein kinase-like (PK-like)"/>
    <property type="match status" value="1"/>
</dbReference>
<dbReference type="InterPro" id="IPR011009">
    <property type="entry name" value="Kinase-like_dom_sf"/>
</dbReference>
<evidence type="ECO:0000256" key="2">
    <source>
        <dbReference type="ARBA" id="ARBA00022741"/>
    </source>
</evidence>
<dbReference type="InterPro" id="IPR017441">
    <property type="entry name" value="Protein_kinase_ATP_BS"/>
</dbReference>